<accession>A0A238F6A7</accession>
<dbReference type="EMBL" id="FMSP01000002">
    <property type="protein sequence ID" value="SCV67533.1"/>
    <property type="molecule type" value="Genomic_DNA"/>
</dbReference>
<keyword evidence="4 7" id="KW-0479">Metal-binding</keyword>
<dbReference type="PRINTS" id="PR00377">
    <property type="entry name" value="IMPHPHTASES"/>
</dbReference>
<evidence type="ECO:0000313" key="10">
    <source>
        <dbReference type="Proteomes" id="UP000198372"/>
    </source>
</evidence>
<dbReference type="AlphaFoldDB" id="A0A238F6A7"/>
<evidence type="ECO:0000256" key="2">
    <source>
        <dbReference type="ARBA" id="ARBA00001946"/>
    </source>
</evidence>
<comment type="pathway">
    <text evidence="8">Polyol metabolism; myo-inositol biosynthesis; myo-inositol from D-glucose 6-phosphate: step 2/2.</text>
</comment>
<comment type="cofactor">
    <cofactor evidence="2 7 8">
        <name>Mg(2+)</name>
        <dbReference type="ChEBI" id="CHEBI:18420"/>
    </cofactor>
</comment>
<reference evidence="10" key="1">
    <citation type="submission" date="2016-09" db="EMBL/GenBank/DDBJ databases">
        <authorList>
            <person name="Jeantristanb JTB J.-T."/>
            <person name="Ricardo R."/>
        </authorList>
    </citation>
    <scope>NUCLEOTIDE SEQUENCE [LARGE SCALE GENOMIC DNA]</scope>
</reference>
<feature type="binding site" evidence="7">
    <location>
        <position position="99"/>
    </location>
    <ligand>
        <name>Mg(2+)</name>
        <dbReference type="ChEBI" id="CHEBI:18420"/>
        <label>1</label>
        <note>catalytic</note>
    </ligand>
</feature>
<name>A0A238F6A7_9BASI</name>
<dbReference type="GO" id="GO:0046854">
    <property type="term" value="P:phosphatidylinositol phosphate biosynthetic process"/>
    <property type="evidence" value="ECO:0007669"/>
    <property type="project" value="InterPro"/>
</dbReference>
<dbReference type="PROSITE" id="PS00629">
    <property type="entry name" value="IMP_1"/>
    <property type="match status" value="1"/>
</dbReference>
<dbReference type="GO" id="GO:0007165">
    <property type="term" value="P:signal transduction"/>
    <property type="evidence" value="ECO:0007669"/>
    <property type="project" value="TreeGrafter"/>
</dbReference>
<dbReference type="InterPro" id="IPR020550">
    <property type="entry name" value="Inositol_monophosphatase_CS"/>
</dbReference>
<dbReference type="Gene3D" id="3.30.540.10">
    <property type="entry name" value="Fructose-1,6-Bisphosphatase, subunit A, domain 1"/>
    <property type="match status" value="1"/>
</dbReference>
<dbReference type="InterPro" id="IPR020583">
    <property type="entry name" value="Inositol_monoP_metal-BS"/>
</dbReference>
<dbReference type="SUPFAM" id="SSF56655">
    <property type="entry name" value="Carbohydrate phosphatase"/>
    <property type="match status" value="1"/>
</dbReference>
<dbReference type="STRING" id="269621.A0A238F6A7"/>
<keyword evidence="10" id="KW-1185">Reference proteome</keyword>
<dbReference type="PANTHER" id="PTHR20854">
    <property type="entry name" value="INOSITOL MONOPHOSPHATASE"/>
    <property type="match status" value="1"/>
</dbReference>
<dbReference type="InterPro" id="IPR000760">
    <property type="entry name" value="Inositol_monophosphatase-like"/>
</dbReference>
<evidence type="ECO:0000256" key="7">
    <source>
        <dbReference type="PIRSR" id="PIRSR600760-2"/>
    </source>
</evidence>
<dbReference type="InterPro" id="IPR033942">
    <property type="entry name" value="IMPase"/>
</dbReference>
<dbReference type="PANTHER" id="PTHR20854:SF4">
    <property type="entry name" value="INOSITOL-1-MONOPHOSPHATASE-RELATED"/>
    <property type="match status" value="1"/>
</dbReference>
<comment type="catalytic activity">
    <reaction evidence="1 8">
        <text>a myo-inositol phosphate + H2O = myo-inositol + phosphate</text>
        <dbReference type="Rhea" id="RHEA:24056"/>
        <dbReference type="ChEBI" id="CHEBI:15377"/>
        <dbReference type="ChEBI" id="CHEBI:17268"/>
        <dbReference type="ChEBI" id="CHEBI:43474"/>
        <dbReference type="ChEBI" id="CHEBI:84139"/>
        <dbReference type="EC" id="3.1.3.25"/>
    </reaction>
</comment>
<dbReference type="Proteomes" id="UP000198372">
    <property type="component" value="Unassembled WGS sequence"/>
</dbReference>
<dbReference type="OrthoDB" id="10254945at2759"/>
<dbReference type="Pfam" id="PF00459">
    <property type="entry name" value="Inositol_P"/>
    <property type="match status" value="1"/>
</dbReference>
<evidence type="ECO:0000256" key="3">
    <source>
        <dbReference type="ARBA" id="ARBA00009759"/>
    </source>
</evidence>
<dbReference type="GO" id="GO:0008934">
    <property type="term" value="F:inositol monophosphate 1-phosphatase activity"/>
    <property type="evidence" value="ECO:0007669"/>
    <property type="project" value="InterPro"/>
</dbReference>
<dbReference type="UniPathway" id="UPA00823">
    <property type="reaction ID" value="UER00788"/>
</dbReference>
<keyword evidence="5 8" id="KW-0378">Hydrolase</keyword>
<evidence type="ECO:0000256" key="6">
    <source>
        <dbReference type="ARBA" id="ARBA00022842"/>
    </source>
</evidence>
<evidence type="ECO:0000256" key="8">
    <source>
        <dbReference type="RuleBase" id="RU364068"/>
    </source>
</evidence>
<dbReference type="CDD" id="cd01639">
    <property type="entry name" value="IMPase"/>
    <property type="match status" value="1"/>
</dbReference>
<feature type="binding site" evidence="7">
    <location>
        <position position="102"/>
    </location>
    <ligand>
        <name>Mg(2+)</name>
        <dbReference type="ChEBI" id="CHEBI:18420"/>
        <label>1</label>
        <note>catalytic</note>
    </ligand>
</feature>
<feature type="binding site" evidence="7">
    <location>
        <position position="79"/>
    </location>
    <ligand>
        <name>Mg(2+)</name>
        <dbReference type="ChEBI" id="CHEBI:18420"/>
        <label>1</label>
        <note>catalytic</note>
    </ligand>
</feature>
<dbReference type="GO" id="GO:0006021">
    <property type="term" value="P:inositol biosynthetic process"/>
    <property type="evidence" value="ECO:0007669"/>
    <property type="project" value="UniProtKB-UniPathway"/>
</dbReference>
<evidence type="ECO:0000256" key="1">
    <source>
        <dbReference type="ARBA" id="ARBA00001033"/>
    </source>
</evidence>
<feature type="binding site" evidence="7">
    <location>
        <position position="101"/>
    </location>
    <ligand>
        <name>Mg(2+)</name>
        <dbReference type="ChEBI" id="CHEBI:18420"/>
        <label>1</label>
        <note>catalytic</note>
    </ligand>
</feature>
<dbReference type="GO" id="GO:0046872">
    <property type="term" value="F:metal ion binding"/>
    <property type="evidence" value="ECO:0007669"/>
    <property type="project" value="UniProtKB-KW"/>
</dbReference>
<dbReference type="EC" id="3.1.3.25" evidence="8"/>
<dbReference type="PROSITE" id="PS00630">
    <property type="entry name" value="IMP_2"/>
    <property type="match status" value="1"/>
</dbReference>
<dbReference type="FunFam" id="3.30.540.10:FF:000004">
    <property type="entry name" value="Inositol-1-monophosphatase"/>
    <property type="match status" value="1"/>
</dbReference>
<proteinExistence type="inferred from homology"/>
<evidence type="ECO:0000256" key="5">
    <source>
        <dbReference type="ARBA" id="ARBA00022801"/>
    </source>
</evidence>
<keyword evidence="6 7" id="KW-0460">Magnesium</keyword>
<evidence type="ECO:0000256" key="4">
    <source>
        <dbReference type="ARBA" id="ARBA00022723"/>
    </source>
</evidence>
<comment type="similarity">
    <text evidence="3 8">Belongs to the inositol monophosphatase superfamily.</text>
</comment>
<protein>
    <recommendedName>
        <fullName evidence="8">Inositol-1-monophosphatase</fullName>
        <ecNumber evidence="8">3.1.3.25</ecNumber>
    </recommendedName>
</protein>
<sequence>MLSPTELVSIHNFAITLAQKAGAMITAASESRFAEHTQTANDSSKKNRVDLVTETDQAVEAFIKQSISYTYPAHAFIGEESFAGGEVVHLTDAPTWVVDPIDGTTNFIHGFDHVCVSIGFTYEAVPVIGVIFNPFLNKLYSAIKGQGAFLNKTIRLPLSHPKPPPLASLSDALIAVEWGSDRSAKIISHKASTFSRLAGDPSSVQGGVMAHSLRSIGSAALNYSYVASGQVDMYWEIGCWSWDVCAGTIIAREAGATVFGRGGKEFEAHDLMGRHFFVVRAIGDSEKETGLEAQARIAAEFFEAAEEWDI</sequence>
<gene>
    <name evidence="9" type="ORF">BQ2448_5144</name>
</gene>
<dbReference type="Gene3D" id="3.40.190.80">
    <property type="match status" value="1"/>
</dbReference>
<feature type="binding site" evidence="7">
    <location>
        <position position="243"/>
    </location>
    <ligand>
        <name>Mg(2+)</name>
        <dbReference type="ChEBI" id="CHEBI:18420"/>
        <label>1</label>
        <note>catalytic</note>
    </ligand>
</feature>
<organism evidence="9 10">
    <name type="scientific">Microbotryum intermedium</name>
    <dbReference type="NCBI Taxonomy" id="269621"/>
    <lineage>
        <taxon>Eukaryota</taxon>
        <taxon>Fungi</taxon>
        <taxon>Dikarya</taxon>
        <taxon>Basidiomycota</taxon>
        <taxon>Pucciniomycotina</taxon>
        <taxon>Microbotryomycetes</taxon>
        <taxon>Microbotryales</taxon>
        <taxon>Microbotryaceae</taxon>
        <taxon>Microbotryum</taxon>
    </lineage>
</organism>
<evidence type="ECO:0000313" key="9">
    <source>
        <dbReference type="EMBL" id="SCV67533.1"/>
    </source>
</evidence>